<feature type="transmembrane region" description="Helical" evidence="9">
    <location>
        <begin position="21"/>
        <end position="45"/>
    </location>
</feature>
<feature type="domain" description="Methyl-accepting transducer" evidence="10">
    <location>
        <begin position="415"/>
        <end position="637"/>
    </location>
</feature>
<keyword evidence="2" id="KW-1003">Cell membrane</keyword>
<feature type="domain" description="HAMP" evidence="11">
    <location>
        <begin position="314"/>
        <end position="368"/>
    </location>
</feature>
<keyword evidence="6 8" id="KW-0807">Transducer</keyword>
<comment type="subcellular location">
    <subcellularLocation>
        <location evidence="1">Cell membrane</location>
        <topology evidence="1">Multi-pass membrane protein</topology>
    </subcellularLocation>
</comment>
<dbReference type="OrthoDB" id="5800769at2"/>
<feature type="transmembrane region" description="Helical" evidence="9">
    <location>
        <begin position="293"/>
        <end position="317"/>
    </location>
</feature>
<evidence type="ECO:0000256" key="9">
    <source>
        <dbReference type="SAM" id="Phobius"/>
    </source>
</evidence>
<evidence type="ECO:0000256" key="8">
    <source>
        <dbReference type="PROSITE-ProRule" id="PRU00284"/>
    </source>
</evidence>
<dbReference type="EMBL" id="FORI01000014">
    <property type="protein sequence ID" value="SFJ07847.1"/>
    <property type="molecule type" value="Genomic_DNA"/>
</dbReference>
<evidence type="ECO:0000256" key="3">
    <source>
        <dbReference type="ARBA" id="ARBA00022692"/>
    </source>
</evidence>
<evidence type="ECO:0000313" key="13">
    <source>
        <dbReference type="Proteomes" id="UP000182737"/>
    </source>
</evidence>
<dbReference type="SUPFAM" id="SSF58104">
    <property type="entry name" value="Methyl-accepting chemotaxis protein (MCP) signaling domain"/>
    <property type="match status" value="1"/>
</dbReference>
<organism evidence="12 13">
    <name type="scientific">Treponema bryantii</name>
    <dbReference type="NCBI Taxonomy" id="163"/>
    <lineage>
        <taxon>Bacteria</taxon>
        <taxon>Pseudomonadati</taxon>
        <taxon>Spirochaetota</taxon>
        <taxon>Spirochaetia</taxon>
        <taxon>Spirochaetales</taxon>
        <taxon>Treponemataceae</taxon>
        <taxon>Treponema</taxon>
    </lineage>
</organism>
<dbReference type="AlphaFoldDB" id="A0A1I3NFD2"/>
<name>A0A1I3NFD2_9SPIR</name>
<keyword evidence="4 9" id="KW-1133">Transmembrane helix</keyword>
<dbReference type="GO" id="GO:0004888">
    <property type="term" value="F:transmembrane signaling receptor activity"/>
    <property type="evidence" value="ECO:0007669"/>
    <property type="project" value="InterPro"/>
</dbReference>
<reference evidence="13" key="1">
    <citation type="submission" date="2016-10" db="EMBL/GenBank/DDBJ databases">
        <authorList>
            <person name="Varghese N."/>
            <person name="Submissions S."/>
        </authorList>
    </citation>
    <scope>NUCLEOTIDE SEQUENCE [LARGE SCALE GENOMIC DNA]</scope>
    <source>
        <strain evidence="13">XBD1002</strain>
    </source>
</reference>
<dbReference type="RefSeq" id="WP_074933755.1">
    <property type="nucleotide sequence ID" value="NZ_FORI01000014.1"/>
</dbReference>
<evidence type="ECO:0000256" key="7">
    <source>
        <dbReference type="ARBA" id="ARBA00029447"/>
    </source>
</evidence>
<dbReference type="GO" id="GO:0007165">
    <property type="term" value="P:signal transduction"/>
    <property type="evidence" value="ECO:0007669"/>
    <property type="project" value="UniProtKB-KW"/>
</dbReference>
<evidence type="ECO:0000256" key="6">
    <source>
        <dbReference type="ARBA" id="ARBA00023224"/>
    </source>
</evidence>
<dbReference type="SUPFAM" id="SSF103190">
    <property type="entry name" value="Sensory domain-like"/>
    <property type="match status" value="2"/>
</dbReference>
<evidence type="ECO:0000256" key="4">
    <source>
        <dbReference type="ARBA" id="ARBA00022989"/>
    </source>
</evidence>
<keyword evidence="5 9" id="KW-0472">Membrane</keyword>
<dbReference type="Gene3D" id="6.10.340.10">
    <property type="match status" value="1"/>
</dbReference>
<evidence type="ECO:0000259" key="11">
    <source>
        <dbReference type="PROSITE" id="PS50885"/>
    </source>
</evidence>
<dbReference type="GO" id="GO:0006935">
    <property type="term" value="P:chemotaxis"/>
    <property type="evidence" value="ECO:0007669"/>
    <property type="project" value="InterPro"/>
</dbReference>
<evidence type="ECO:0000256" key="1">
    <source>
        <dbReference type="ARBA" id="ARBA00004651"/>
    </source>
</evidence>
<dbReference type="SMART" id="SM00283">
    <property type="entry name" value="MA"/>
    <property type="match status" value="1"/>
</dbReference>
<dbReference type="PANTHER" id="PTHR32089">
    <property type="entry name" value="METHYL-ACCEPTING CHEMOTAXIS PROTEIN MCPB"/>
    <property type="match status" value="1"/>
</dbReference>
<keyword evidence="13" id="KW-1185">Reference proteome</keyword>
<dbReference type="InterPro" id="IPR029151">
    <property type="entry name" value="Sensor-like_sf"/>
</dbReference>
<dbReference type="PANTHER" id="PTHR32089:SF112">
    <property type="entry name" value="LYSOZYME-LIKE PROTEIN-RELATED"/>
    <property type="match status" value="1"/>
</dbReference>
<protein>
    <submittedName>
        <fullName evidence="12">Single cache domain 3-containing protein</fullName>
    </submittedName>
</protein>
<evidence type="ECO:0000256" key="2">
    <source>
        <dbReference type="ARBA" id="ARBA00022475"/>
    </source>
</evidence>
<dbReference type="InterPro" id="IPR003660">
    <property type="entry name" value="HAMP_dom"/>
</dbReference>
<dbReference type="Proteomes" id="UP000182737">
    <property type="component" value="Unassembled WGS sequence"/>
</dbReference>
<accession>A0A1I3NFD2</accession>
<dbReference type="PROSITE" id="PS50111">
    <property type="entry name" value="CHEMOTAXIS_TRANSDUC_2"/>
    <property type="match status" value="1"/>
</dbReference>
<sequence length="701" mass="76391">MSKELNRFDPNLRRNLSLKAKLIMMIVGASVIGVFMSGAISFFTFDKGFLEKTVQDLQHTTNGVHWILDDWLETLDGYGDMLASMDRIQGFIDGTYDDYDKDAYLSDKGKICDVDLLALTDKSGTVIAGYNVNRGYKSSLTLVSKALGGNKSYAYCEFGNIGYALVSSTPVIKNNQVIGALLIGYNIATMGQQGYVSIVQAHHSVDCTIYKGRIRAATTLGANLVGTELENDLIADAVLKKGQQYLGQNKINGIDYFTIYDPIKNDDGSIAGMVFVAKTMSSINAVRDQSVKIIIPSSILLFFIIAAGCIPFIRWLVKRIKGVSYFLADLSTGDADLTKRCTLYCYDEIGELIINFDKFMDKLHDIVKNLKTSKEDLGLSGNNLDEGTENTASSITEIIANIDSIHSQINNQDKCVSNTSDSVFHITKSIKELDVHIEDQSSSVTQASAAVEQMVGNINSVNKSVAQMTSSFKTLETNAETGFSKQEDVNEQILKIEGQSEMLQEANSAISAIAEQTNLLAMNAAIEAAHAGEAGKGFAVVADEIRKLSETSSEQSKKIGEQLTKIMEAISGVVNSSHEASSALTQVSSCIKETDQLVIQIQAAMEEQNEGSKQIIDALKHLNTSTSEVRDSSHEMSDRNKQIVTDMQSLIESTAYMTTSMSEMSIGAKKINETGSTLSDISNQVKSSIDKIGEQVDLFKV</sequence>
<evidence type="ECO:0000313" key="12">
    <source>
        <dbReference type="EMBL" id="SFJ07847.1"/>
    </source>
</evidence>
<evidence type="ECO:0000256" key="5">
    <source>
        <dbReference type="ARBA" id="ARBA00023136"/>
    </source>
</evidence>
<comment type="similarity">
    <text evidence="7">Belongs to the methyl-accepting chemotaxis (MCP) protein family.</text>
</comment>
<dbReference type="InterPro" id="IPR004089">
    <property type="entry name" value="MCPsignal_dom"/>
</dbReference>
<dbReference type="InterPro" id="IPR033463">
    <property type="entry name" value="sCache_3"/>
</dbReference>
<gene>
    <name evidence="12" type="ORF">SAMN04487775_11423</name>
</gene>
<dbReference type="Pfam" id="PF17202">
    <property type="entry name" value="sCache_3_3"/>
    <property type="match status" value="1"/>
</dbReference>
<dbReference type="Gene3D" id="1.10.287.950">
    <property type="entry name" value="Methyl-accepting chemotaxis protein"/>
    <property type="match status" value="1"/>
</dbReference>
<proteinExistence type="inferred from homology"/>
<dbReference type="Gene3D" id="3.30.450.20">
    <property type="entry name" value="PAS domain"/>
    <property type="match status" value="1"/>
</dbReference>
<evidence type="ECO:0000259" key="10">
    <source>
        <dbReference type="PROSITE" id="PS50111"/>
    </source>
</evidence>
<dbReference type="PROSITE" id="PS50885">
    <property type="entry name" value="HAMP"/>
    <property type="match status" value="1"/>
</dbReference>
<keyword evidence="3 9" id="KW-0812">Transmembrane</keyword>
<dbReference type="Pfam" id="PF00015">
    <property type="entry name" value="MCPsignal"/>
    <property type="match status" value="1"/>
</dbReference>
<dbReference type="InterPro" id="IPR004090">
    <property type="entry name" value="Chemotax_Me-accpt_rcpt"/>
</dbReference>
<dbReference type="GO" id="GO:0005886">
    <property type="term" value="C:plasma membrane"/>
    <property type="evidence" value="ECO:0007669"/>
    <property type="project" value="UniProtKB-SubCell"/>
</dbReference>
<dbReference type="PRINTS" id="PR00260">
    <property type="entry name" value="CHEMTRNSDUCR"/>
</dbReference>